<evidence type="ECO:0000256" key="8">
    <source>
        <dbReference type="ARBA" id="ARBA00022723"/>
    </source>
</evidence>
<dbReference type="Pfam" id="PF04055">
    <property type="entry name" value="Radical_SAM"/>
    <property type="match status" value="1"/>
</dbReference>
<dbReference type="SUPFAM" id="SSF53146">
    <property type="entry name" value="Nitrogenase accessory factor-like"/>
    <property type="match status" value="1"/>
</dbReference>
<proteinExistence type="inferred from homology"/>
<accession>A0A4R1REA3</accession>
<dbReference type="RefSeq" id="WP_132015171.1">
    <property type="nucleotide sequence ID" value="NZ_SLUN01000019.1"/>
</dbReference>
<keyword evidence="12" id="KW-0456">Lyase</keyword>
<dbReference type="PANTHER" id="PTHR43787">
    <property type="entry name" value="FEMO COFACTOR BIOSYNTHESIS PROTEIN NIFB-RELATED"/>
    <property type="match status" value="1"/>
</dbReference>
<dbReference type="InterPro" id="IPR006638">
    <property type="entry name" value="Elp3/MiaA/NifB-like_rSAM"/>
</dbReference>
<keyword evidence="7" id="KW-0949">S-adenosyl-L-methionine</keyword>
<dbReference type="SFLD" id="SFLDS00029">
    <property type="entry name" value="Radical_SAM"/>
    <property type="match status" value="1"/>
</dbReference>
<gene>
    <name evidence="16" type="ORF">EDC14_101928</name>
</gene>
<keyword evidence="9" id="KW-0408">Iron</keyword>
<sequence>MNRFPTHHPCFDPEVRHQFGRIHLPVAPKCNIQCNFCNRKYDCLNESRPGVTSAVLQPEQAILYLEEVLRNDPRITVVGVAGPGDPFANPKETLKTFRLIRERFPRLTICVASNGLNVLPYIQELAELNVTHFTVTMNAIDPEIGAKIYAWVRYAKSIYRGTAGAELLIERQLETVRQLKAHGFRVKVNSILIPGVNENEIERVASRVAELGADYFNCIPVYPTAGTIFEKVIPASDETVNGLRERLKQYLPQMAHCTRCRADAVGLLGEGLSDESAQLLAEYSRKIPGLKQDRPYIAVASREGFLVNLHLGEAESLQIFAQTAQGLKMIETRTTPAPGGGKERWLKLAQILGDCRAVLASGAGESPRQTLSEQGIQVIETAGIIEQVSEAVFHGTFIPAPRRFVCGESCRGDGLGCG</sequence>
<reference evidence="16 17" key="1">
    <citation type="submission" date="2019-03" db="EMBL/GenBank/DDBJ databases">
        <title>Genomic Encyclopedia of Type Strains, Phase IV (KMG-IV): sequencing the most valuable type-strain genomes for metagenomic binning, comparative biology and taxonomic classification.</title>
        <authorList>
            <person name="Goeker M."/>
        </authorList>
    </citation>
    <scope>NUCLEOTIDE SEQUENCE [LARGE SCALE GENOMIC DNA]</scope>
    <source>
        <strain evidence="16 17">LX-B</strain>
    </source>
</reference>
<dbReference type="InterPro" id="IPR000385">
    <property type="entry name" value="MoaA_NifB_PqqE_Fe-S-bd_CS"/>
</dbReference>
<dbReference type="SUPFAM" id="SSF102114">
    <property type="entry name" value="Radical SAM enzymes"/>
    <property type="match status" value="1"/>
</dbReference>
<dbReference type="UniPathway" id="UPA00782"/>
<evidence type="ECO:0000256" key="11">
    <source>
        <dbReference type="ARBA" id="ARBA00023231"/>
    </source>
</evidence>
<keyword evidence="11" id="KW-0535">Nitrogen fixation</keyword>
<name>A0A4R1REA3_HYDET</name>
<dbReference type="InterPro" id="IPR003731">
    <property type="entry name" value="Di-Nase_FeMo-co_biosynth"/>
</dbReference>
<evidence type="ECO:0000256" key="5">
    <source>
        <dbReference type="ARBA" id="ARBA00021702"/>
    </source>
</evidence>
<comment type="function">
    <text evidence="2">Involved in the biosynthesis of the iron-molybdenum cofactor (FeMo-co or M-cluster) found in the dinitrogenase enzyme of the nitrogenase complex in nitrogen-fixing microorganisms. NifB catalyzes the crucial step of radical SAM-dependent carbide insertion that occurs concomitant with the insertion of a 9th sulfur and the rearrangement/coupling of two [4Fe-4S] clusters into a [8Fe-9S-C] cluster, the precursor to the M-cluster.</text>
</comment>
<protein>
    <recommendedName>
        <fullName evidence="5">FeMo cofactor biosynthesis protein NifB</fullName>
    </recommendedName>
    <alternativeName>
        <fullName evidence="14">Nitrogenase cofactor maturase NifB</fullName>
    </alternativeName>
    <alternativeName>
        <fullName evidence="13">Radical SAM assemblase NifB</fullName>
    </alternativeName>
</protein>
<evidence type="ECO:0000256" key="4">
    <source>
        <dbReference type="ARBA" id="ARBA00006804"/>
    </source>
</evidence>
<comment type="pathway">
    <text evidence="3">Cofactor biosynthesis; Fe-Mo cofactor biosynthesis.</text>
</comment>
<evidence type="ECO:0000256" key="9">
    <source>
        <dbReference type="ARBA" id="ARBA00023004"/>
    </source>
</evidence>
<dbReference type="SFLD" id="SFLDG01067">
    <property type="entry name" value="SPASM/twitch_domain_containing"/>
    <property type="match status" value="1"/>
</dbReference>
<dbReference type="GO" id="GO:0051539">
    <property type="term" value="F:4 iron, 4 sulfur cluster binding"/>
    <property type="evidence" value="ECO:0007669"/>
    <property type="project" value="UniProtKB-KW"/>
</dbReference>
<dbReference type="InterPro" id="IPR013785">
    <property type="entry name" value="Aldolase_TIM"/>
</dbReference>
<dbReference type="GO" id="GO:0016829">
    <property type="term" value="F:lyase activity"/>
    <property type="evidence" value="ECO:0007669"/>
    <property type="project" value="UniProtKB-KW"/>
</dbReference>
<comment type="cofactor">
    <cofactor evidence="1">
        <name>[4Fe-4S] cluster</name>
        <dbReference type="ChEBI" id="CHEBI:49883"/>
    </cofactor>
</comment>
<evidence type="ECO:0000256" key="2">
    <source>
        <dbReference type="ARBA" id="ARBA00003522"/>
    </source>
</evidence>
<keyword evidence="6" id="KW-0004">4Fe-4S</keyword>
<evidence type="ECO:0000259" key="15">
    <source>
        <dbReference type="PROSITE" id="PS51918"/>
    </source>
</evidence>
<keyword evidence="10" id="KW-0411">Iron-sulfur</keyword>
<dbReference type="Pfam" id="PF02579">
    <property type="entry name" value="Nitro_FeMo-Co"/>
    <property type="match status" value="1"/>
</dbReference>
<dbReference type="SFLD" id="SFLDF00281">
    <property type="entry name" value="FeMo_cofactor_biosynthesis_pro"/>
    <property type="match status" value="1"/>
</dbReference>
<evidence type="ECO:0000256" key="3">
    <source>
        <dbReference type="ARBA" id="ARBA00005155"/>
    </source>
</evidence>
<comment type="caution">
    <text evidence="16">The sequence shown here is derived from an EMBL/GenBank/DDBJ whole genome shotgun (WGS) entry which is preliminary data.</text>
</comment>
<dbReference type="PROSITE" id="PS51918">
    <property type="entry name" value="RADICAL_SAM"/>
    <property type="match status" value="1"/>
</dbReference>
<dbReference type="OrthoDB" id="9764725at2"/>
<evidence type="ECO:0000256" key="14">
    <source>
        <dbReference type="ARBA" id="ARBA00032102"/>
    </source>
</evidence>
<organism evidence="16 17">
    <name type="scientific">Hydrogenispora ethanolica</name>
    <dbReference type="NCBI Taxonomy" id="1082276"/>
    <lineage>
        <taxon>Bacteria</taxon>
        <taxon>Bacillati</taxon>
        <taxon>Bacillota</taxon>
        <taxon>Hydrogenispora</taxon>
    </lineage>
</organism>
<dbReference type="SMART" id="SM00729">
    <property type="entry name" value="Elp3"/>
    <property type="match status" value="1"/>
</dbReference>
<evidence type="ECO:0000313" key="17">
    <source>
        <dbReference type="Proteomes" id="UP000295008"/>
    </source>
</evidence>
<keyword evidence="17" id="KW-1185">Reference proteome</keyword>
<comment type="similarity">
    <text evidence="4">Belongs to the radical SAM superfamily. NifB family.</text>
</comment>
<dbReference type="InterPro" id="IPR036105">
    <property type="entry name" value="DiNase_FeMo-co_biosyn_sf"/>
</dbReference>
<dbReference type="InterPro" id="IPR007197">
    <property type="entry name" value="rSAM"/>
</dbReference>
<dbReference type="CDD" id="cd01335">
    <property type="entry name" value="Radical_SAM"/>
    <property type="match status" value="1"/>
</dbReference>
<dbReference type="PANTHER" id="PTHR43787:SF13">
    <property type="entry name" value="FEMO COFACTOR BIOSYNTHESIS PROTEIN NIFB"/>
    <property type="match status" value="1"/>
</dbReference>
<evidence type="ECO:0000256" key="6">
    <source>
        <dbReference type="ARBA" id="ARBA00022485"/>
    </source>
</evidence>
<dbReference type="AlphaFoldDB" id="A0A4R1REA3"/>
<dbReference type="Gene3D" id="3.30.420.130">
    <property type="entry name" value="Dinitrogenase iron-molybdenum cofactor biosynthesis domain"/>
    <property type="match status" value="1"/>
</dbReference>
<dbReference type="EMBL" id="SLUN01000019">
    <property type="protein sequence ID" value="TCL64223.1"/>
    <property type="molecule type" value="Genomic_DNA"/>
</dbReference>
<evidence type="ECO:0000256" key="7">
    <source>
        <dbReference type="ARBA" id="ARBA00022691"/>
    </source>
</evidence>
<evidence type="ECO:0000313" key="16">
    <source>
        <dbReference type="EMBL" id="TCL64223.1"/>
    </source>
</evidence>
<evidence type="ECO:0000256" key="13">
    <source>
        <dbReference type="ARBA" id="ARBA00030926"/>
    </source>
</evidence>
<dbReference type="Proteomes" id="UP000295008">
    <property type="component" value="Unassembled WGS sequence"/>
</dbReference>
<evidence type="ECO:0000256" key="12">
    <source>
        <dbReference type="ARBA" id="ARBA00023239"/>
    </source>
</evidence>
<keyword evidence="8" id="KW-0479">Metal-binding</keyword>
<dbReference type="SFLD" id="SFLDG01068">
    <property type="entry name" value="FeMo_cofactor_biosynthesis_pro"/>
    <property type="match status" value="1"/>
</dbReference>
<dbReference type="Gene3D" id="3.20.20.70">
    <property type="entry name" value="Aldolase class I"/>
    <property type="match status" value="1"/>
</dbReference>
<dbReference type="PROSITE" id="PS01305">
    <property type="entry name" value="MOAA_NIFB_PQQE"/>
    <property type="match status" value="1"/>
</dbReference>
<evidence type="ECO:0000256" key="1">
    <source>
        <dbReference type="ARBA" id="ARBA00001966"/>
    </source>
</evidence>
<dbReference type="GO" id="GO:0046872">
    <property type="term" value="F:metal ion binding"/>
    <property type="evidence" value="ECO:0007669"/>
    <property type="project" value="UniProtKB-KW"/>
</dbReference>
<dbReference type="InterPro" id="IPR058240">
    <property type="entry name" value="rSAM_sf"/>
</dbReference>
<dbReference type="GO" id="GO:0032324">
    <property type="term" value="P:molybdopterin cofactor biosynthetic process"/>
    <property type="evidence" value="ECO:0007669"/>
    <property type="project" value="UniProtKB-ARBA"/>
</dbReference>
<evidence type="ECO:0000256" key="10">
    <source>
        <dbReference type="ARBA" id="ARBA00023014"/>
    </source>
</evidence>
<feature type="domain" description="Radical SAM core" evidence="15">
    <location>
        <begin position="16"/>
        <end position="261"/>
    </location>
</feature>